<evidence type="ECO:0000313" key="7">
    <source>
        <dbReference type="EMBL" id="CEM11413.1"/>
    </source>
</evidence>
<dbReference type="PANTHER" id="PTHR45969">
    <property type="entry name" value="RING ZINC FINGER PROTEIN-RELATED"/>
    <property type="match status" value="1"/>
</dbReference>
<keyword evidence="3" id="KW-0862">Zinc</keyword>
<evidence type="ECO:0000256" key="2">
    <source>
        <dbReference type="ARBA" id="ARBA00022771"/>
    </source>
</evidence>
<accession>A0A0G4FDY8</accession>
<dbReference type="GO" id="GO:0008270">
    <property type="term" value="F:zinc ion binding"/>
    <property type="evidence" value="ECO:0007669"/>
    <property type="project" value="UniProtKB-KW"/>
</dbReference>
<dbReference type="PROSITE" id="PS50089">
    <property type="entry name" value="ZF_RING_2"/>
    <property type="match status" value="1"/>
</dbReference>
<name>A0A0G4FDY8_9ALVE</name>
<dbReference type="GO" id="GO:0061630">
    <property type="term" value="F:ubiquitin protein ligase activity"/>
    <property type="evidence" value="ECO:0007669"/>
    <property type="project" value="TreeGrafter"/>
</dbReference>
<dbReference type="Gene3D" id="3.30.40.10">
    <property type="entry name" value="Zinc/RING finger domain, C3HC4 (zinc finger)"/>
    <property type="match status" value="1"/>
</dbReference>
<keyword evidence="2 4" id="KW-0863">Zinc-finger</keyword>
<evidence type="ECO:0000256" key="5">
    <source>
        <dbReference type="SAM" id="MobiDB-lite"/>
    </source>
</evidence>
<evidence type="ECO:0000259" key="6">
    <source>
        <dbReference type="PROSITE" id="PS50089"/>
    </source>
</evidence>
<dbReference type="PANTHER" id="PTHR45969:SF69">
    <property type="entry name" value="FINGER DOMAIN PROTEIN, PUTATIVE (AFU_ORTHOLOGUE AFUA_3G12190)-RELATED"/>
    <property type="match status" value="1"/>
</dbReference>
<dbReference type="GO" id="GO:0016567">
    <property type="term" value="P:protein ubiquitination"/>
    <property type="evidence" value="ECO:0007669"/>
    <property type="project" value="TreeGrafter"/>
</dbReference>
<evidence type="ECO:0000256" key="4">
    <source>
        <dbReference type="PROSITE-ProRule" id="PRU00175"/>
    </source>
</evidence>
<dbReference type="InterPro" id="IPR001841">
    <property type="entry name" value="Znf_RING"/>
</dbReference>
<gene>
    <name evidence="7" type="ORF">Cvel_16536</name>
</gene>
<feature type="region of interest" description="Disordered" evidence="5">
    <location>
        <begin position="294"/>
        <end position="323"/>
    </location>
</feature>
<keyword evidence="1" id="KW-0479">Metal-binding</keyword>
<organism evidence="7">
    <name type="scientific">Chromera velia CCMP2878</name>
    <dbReference type="NCBI Taxonomy" id="1169474"/>
    <lineage>
        <taxon>Eukaryota</taxon>
        <taxon>Sar</taxon>
        <taxon>Alveolata</taxon>
        <taxon>Colpodellida</taxon>
        <taxon>Chromeraceae</taxon>
        <taxon>Chromera</taxon>
    </lineage>
</organism>
<proteinExistence type="predicted"/>
<dbReference type="SMART" id="SM00184">
    <property type="entry name" value="RING"/>
    <property type="match status" value="1"/>
</dbReference>
<dbReference type="SUPFAM" id="SSF57850">
    <property type="entry name" value="RING/U-box"/>
    <property type="match status" value="1"/>
</dbReference>
<dbReference type="InterPro" id="IPR013083">
    <property type="entry name" value="Znf_RING/FYVE/PHD"/>
</dbReference>
<dbReference type="AlphaFoldDB" id="A0A0G4FDY8"/>
<evidence type="ECO:0000256" key="3">
    <source>
        <dbReference type="ARBA" id="ARBA00022833"/>
    </source>
</evidence>
<dbReference type="Pfam" id="PF13639">
    <property type="entry name" value="zf-RING_2"/>
    <property type="match status" value="1"/>
</dbReference>
<dbReference type="EMBL" id="CDMZ01000306">
    <property type="protein sequence ID" value="CEM11413.1"/>
    <property type="molecule type" value="Genomic_DNA"/>
</dbReference>
<evidence type="ECO:0000256" key="1">
    <source>
        <dbReference type="ARBA" id="ARBA00022723"/>
    </source>
</evidence>
<dbReference type="VEuPathDB" id="CryptoDB:Cvel_16536"/>
<sequence length="456" mass="45375">MPFTFPVLHEVGTAFVSLGDALTGKPERARERWQEYAKHSVMGSGVMWAVTGSRRREEAPEYRAGFLRALGSAAAGGGALSNVPVFHELATAGESLGELMAEGDGEAARRVWEDYAENSFFGSGVQALRHIKEDPEEASRLGRNCGLSLVRGVAEGGSAVAVVSATVLTGGAGAAVAVPLGASVGLAGGALSATACQAAQPEFSGNLKQLDGGAIIGGALFGSAAGAAAGAVSAAAAASRGAVTGGTGTQGAGSGVVVETATAAEGSSAGLATGGVGTVDGGIASSSVPSSSSASASSSVAGAPVGPVSSLGPGSASSSAAASASGSGVTAASAGSASVPPVVAPSPPVGVVSFGDFSLATSLLALRSFPTSAGEWRERLSEQEIDQVEEGEMCPICLESFRQGERVPSLECDSRHRFHKECLKRWANEWRHAHGHPERANERAPCPLCNHPVAGR</sequence>
<feature type="domain" description="RING-type" evidence="6">
    <location>
        <begin position="394"/>
        <end position="450"/>
    </location>
</feature>
<protein>
    <recommendedName>
        <fullName evidence="6">RING-type domain-containing protein</fullName>
    </recommendedName>
</protein>
<reference evidence="7" key="1">
    <citation type="submission" date="2014-11" db="EMBL/GenBank/DDBJ databases">
        <authorList>
            <person name="Otto D Thomas"/>
            <person name="Naeem Raeece"/>
        </authorList>
    </citation>
    <scope>NUCLEOTIDE SEQUENCE</scope>
</reference>